<dbReference type="Proteomes" id="UP000078046">
    <property type="component" value="Unassembled WGS sequence"/>
</dbReference>
<keyword evidence="2" id="KW-1185">Reference proteome</keyword>
<gene>
    <name evidence="1" type="ORF">A3Q56_03865</name>
</gene>
<name>A0A177B287_9BILA</name>
<accession>A0A177B287</accession>
<dbReference type="EMBL" id="LWCA01000455">
    <property type="protein sequence ID" value="OAF68388.1"/>
    <property type="molecule type" value="Genomic_DNA"/>
</dbReference>
<evidence type="ECO:0000313" key="2">
    <source>
        <dbReference type="Proteomes" id="UP000078046"/>
    </source>
</evidence>
<sequence>MTSGGADKLAKDTNNIVLAKIPLEPKLARLTDEGKFVNQNCESISEIFTKLCDVSLNLNKNKIINMKIVIQNSSRKIDLDIPRTLKEQKYKCYRKLVPKSKLPDVILHKNVLEKISLNNRLESIKKNHRRIMFDQNTATHIFKEECSKVEDLRRTVDLEHINNLQLPNIDKCNIKLPSSKCSSVSINTLSSKPIFYDDKKFFNYKTKRISNFLKSLTFITTPEIKKDSTGSCSLFHSYSDVQNSRYLSNKSTINYRINVMNAVNRFKQIIHLNKATHLDVDDCEPITIYTSPAYKMLKYSKICNNIPPKLPYYKPIDQCIKVYSVNNRFYKSVKLNDYSINRKKYRYYKKYCGMDRV</sequence>
<comment type="caution">
    <text evidence="1">The sequence shown here is derived from an EMBL/GenBank/DDBJ whole genome shotgun (WGS) entry which is preliminary data.</text>
</comment>
<proteinExistence type="predicted"/>
<organism evidence="1 2">
    <name type="scientific">Intoshia linei</name>
    <dbReference type="NCBI Taxonomy" id="1819745"/>
    <lineage>
        <taxon>Eukaryota</taxon>
        <taxon>Metazoa</taxon>
        <taxon>Spiralia</taxon>
        <taxon>Lophotrochozoa</taxon>
        <taxon>Mesozoa</taxon>
        <taxon>Orthonectida</taxon>
        <taxon>Rhopaluridae</taxon>
        <taxon>Intoshia</taxon>
    </lineage>
</organism>
<evidence type="ECO:0000313" key="1">
    <source>
        <dbReference type="EMBL" id="OAF68388.1"/>
    </source>
</evidence>
<reference evidence="1 2" key="1">
    <citation type="submission" date="2016-04" db="EMBL/GenBank/DDBJ databases">
        <title>The genome of Intoshia linei affirms orthonectids as highly simplified spiralians.</title>
        <authorList>
            <person name="Mikhailov K.V."/>
            <person name="Slusarev G.S."/>
            <person name="Nikitin M.A."/>
            <person name="Logacheva M.D."/>
            <person name="Penin A."/>
            <person name="Aleoshin V."/>
            <person name="Panchin Y.V."/>
        </authorList>
    </citation>
    <scope>NUCLEOTIDE SEQUENCE [LARGE SCALE GENOMIC DNA]</scope>
    <source>
        <strain evidence="1">Intl2013</strain>
        <tissue evidence="1">Whole animal</tissue>
    </source>
</reference>
<dbReference type="AlphaFoldDB" id="A0A177B287"/>
<protein>
    <submittedName>
        <fullName evidence="1">Uncharacterized protein</fullName>
    </submittedName>
</protein>